<proteinExistence type="predicted"/>
<dbReference type="PRINTS" id="PR00095">
    <property type="entry name" value="ANTSNTHASEI"/>
</dbReference>
<protein>
    <submittedName>
        <fullName evidence="3">Anthranilate synthase component I family protein</fullName>
    </submittedName>
</protein>
<reference evidence="3 4" key="1">
    <citation type="submission" date="2024-09" db="EMBL/GenBank/DDBJ databases">
        <authorList>
            <person name="Sun Q."/>
            <person name="Mori K."/>
        </authorList>
    </citation>
    <scope>NUCLEOTIDE SEQUENCE [LARGE SCALE GENOMIC DNA]</scope>
    <source>
        <strain evidence="3 4">CCM 7759</strain>
    </source>
</reference>
<dbReference type="RefSeq" id="WP_377473938.1">
    <property type="nucleotide sequence ID" value="NZ_JBHLWN010000110.1"/>
</dbReference>
<evidence type="ECO:0000313" key="3">
    <source>
        <dbReference type="EMBL" id="MFC0216099.1"/>
    </source>
</evidence>
<name>A0ABV6DTW2_9BACL</name>
<evidence type="ECO:0000259" key="2">
    <source>
        <dbReference type="Pfam" id="PF04715"/>
    </source>
</evidence>
<dbReference type="InterPro" id="IPR006805">
    <property type="entry name" value="Anth_synth_I_N"/>
</dbReference>
<dbReference type="Pfam" id="PF00425">
    <property type="entry name" value="Chorismate_bind"/>
    <property type="match status" value="1"/>
</dbReference>
<keyword evidence="4" id="KW-1185">Reference proteome</keyword>
<dbReference type="Proteomes" id="UP001589776">
    <property type="component" value="Unassembled WGS sequence"/>
</dbReference>
<dbReference type="InterPro" id="IPR015890">
    <property type="entry name" value="Chorismate_C"/>
</dbReference>
<feature type="domain" description="Anthranilate synthase component I N-terminal" evidence="2">
    <location>
        <begin position="52"/>
        <end position="182"/>
    </location>
</feature>
<dbReference type="PANTHER" id="PTHR11236">
    <property type="entry name" value="AMINOBENZOATE/ANTHRANILATE SYNTHASE"/>
    <property type="match status" value="1"/>
</dbReference>
<sequence length="532" mass="59116">MNVTTLAEWEAWAEAGADAQGRPYTKLPFIRRHPSEGKLPLSWLYAWQEALPESFVLESGRTGRYTYLGRQAASVIRGTGREASVSAPLGSSGSDPAAGCELGGAPLELVKRWLEPHAAPRPQGAGLPPFLGGCVGYWGYDIVRSLEKLPTVAARNEGIPDYAFLLVDELYIVDRETGDLYIVVHKGLRNGETVPTLYSEAEQRAEQMYAEWCVFRDRAARDETIVRQRERIEQAVRDRNLDIDLEQLRGLERSFDKESFMRAVERIQAYISAGDVFQVNLSTRQTTPHLGVTAEQIYETLRIVNPSPYMGLLRLGDVKLVSGSPELLVQLHGRKLRTRPIAGTRPRSANEADDAKLSEELLLSEKERAEHIMLVDLERNDLGRISTYGTVKVDELMAIERYSHVMHIVSEVTGELADGNDAFDVIAATFPGGTITGAPKVRTMEIIEELEPVRRGPYTGALGWIDYGGNLEFNILIRTLVVNGQVGWVQAGAGIVIDSVPDKEYAESLNKAKALWKAIQLTEEQANDTRDR</sequence>
<dbReference type="PANTHER" id="PTHR11236:SF41">
    <property type="entry name" value="AMINODEOXYCHORISMATE SYNTHASE COMPONENT 1"/>
    <property type="match status" value="1"/>
</dbReference>
<dbReference type="Pfam" id="PF04715">
    <property type="entry name" value="Anth_synt_I_N"/>
    <property type="match status" value="1"/>
</dbReference>
<dbReference type="SUPFAM" id="SSF56322">
    <property type="entry name" value="ADC synthase"/>
    <property type="match status" value="1"/>
</dbReference>
<dbReference type="InterPro" id="IPR005801">
    <property type="entry name" value="ADC_synthase"/>
</dbReference>
<dbReference type="Gene3D" id="3.60.120.10">
    <property type="entry name" value="Anthranilate synthase"/>
    <property type="match status" value="1"/>
</dbReference>
<evidence type="ECO:0000313" key="4">
    <source>
        <dbReference type="Proteomes" id="UP001589776"/>
    </source>
</evidence>
<organism evidence="3 4">
    <name type="scientific">Paenibacillus chartarius</name>
    <dbReference type="NCBI Taxonomy" id="747481"/>
    <lineage>
        <taxon>Bacteria</taxon>
        <taxon>Bacillati</taxon>
        <taxon>Bacillota</taxon>
        <taxon>Bacilli</taxon>
        <taxon>Bacillales</taxon>
        <taxon>Paenibacillaceae</taxon>
        <taxon>Paenibacillus</taxon>
    </lineage>
</organism>
<dbReference type="InterPro" id="IPR019999">
    <property type="entry name" value="Anth_synth_I-like"/>
</dbReference>
<accession>A0ABV6DTW2</accession>
<dbReference type="EMBL" id="JBHLWN010000110">
    <property type="protein sequence ID" value="MFC0216099.1"/>
    <property type="molecule type" value="Genomic_DNA"/>
</dbReference>
<feature type="domain" description="Chorismate-utilising enzyme C-terminal" evidence="1">
    <location>
        <begin position="257"/>
        <end position="511"/>
    </location>
</feature>
<evidence type="ECO:0000259" key="1">
    <source>
        <dbReference type="Pfam" id="PF00425"/>
    </source>
</evidence>
<gene>
    <name evidence="3" type="ORF">ACFFK0_27260</name>
</gene>
<comment type="caution">
    <text evidence="3">The sequence shown here is derived from an EMBL/GenBank/DDBJ whole genome shotgun (WGS) entry which is preliminary data.</text>
</comment>